<dbReference type="PANTHER" id="PTHR43507:SF1">
    <property type="entry name" value="NADH-UBIQUINONE OXIDOREDUCTASE CHAIN 4"/>
    <property type="match status" value="1"/>
</dbReference>
<feature type="transmembrane region" description="Helical" evidence="9">
    <location>
        <begin position="454"/>
        <end position="475"/>
    </location>
</feature>
<dbReference type="GO" id="GO:0012505">
    <property type="term" value="C:endomembrane system"/>
    <property type="evidence" value="ECO:0007669"/>
    <property type="project" value="UniProtKB-SubCell"/>
</dbReference>
<comment type="subcellular location">
    <subcellularLocation>
        <location evidence="1">Endomembrane system</location>
        <topology evidence="1">Multi-pass membrane protein</topology>
    </subcellularLocation>
    <subcellularLocation>
        <location evidence="8">Membrane</location>
        <topology evidence="8">Multi-pass membrane protein</topology>
    </subcellularLocation>
</comment>
<dbReference type="GO" id="GO:0016020">
    <property type="term" value="C:membrane"/>
    <property type="evidence" value="ECO:0007669"/>
    <property type="project" value="UniProtKB-SubCell"/>
</dbReference>
<feature type="transmembrane region" description="Helical" evidence="9">
    <location>
        <begin position="414"/>
        <end position="433"/>
    </location>
</feature>
<evidence type="ECO:0000256" key="1">
    <source>
        <dbReference type="ARBA" id="ARBA00004127"/>
    </source>
</evidence>
<evidence type="ECO:0000256" key="6">
    <source>
        <dbReference type="ARBA" id="ARBA00023027"/>
    </source>
</evidence>
<dbReference type="AlphaFoldDB" id="A0A351U7E0"/>
<sequence>MGNYLLMNPLDFPVLSTTIFIPLVGAIILMLLRHEKAIKVIALAVGIVNFLISLLLYAHFDPTTHLFQFGEFARWIPSYNINYVLGIDGITIFLILLTTLLTPLCILCSWTAIERRVKEFMFCLLIMESAMVGVFCALDFILFYIFWEAMLIPMYLLIAIWGGPQKDYASIKFFIYTLFGSVFLLVAIIAIYLTTGSFSIPNAMFKDYSFGFQFWVFLAFAIAFAIKVPMFPFHTWLPAAHTEAPTAGSVFLASVLLKMGTYGFLRFCLPITPKASVYFAPYMVVLSIIAIIYGGFVCLHQTDMKRLIAFSSVAHMGFATLGIFSLTLFGFEGALLQMLNHGVTTGGLFLCVGIIYERTHSREIFDNAGLGKITPMYVGFLGLFSISSLAFPGTNNFVGELYILIGSFVSSKTAGFFAVVGAVLAAAYMLRLLKQIAWGREDKRVIRDMNAREVIYLIPLVILVFWMGIGPAPFVNTMKTTLTNLFTQMEVFFH</sequence>
<feature type="transmembrane region" description="Helical" evidence="9">
    <location>
        <begin position="307"/>
        <end position="329"/>
    </location>
</feature>
<feature type="transmembrane region" description="Helical" evidence="9">
    <location>
        <begin position="376"/>
        <end position="394"/>
    </location>
</feature>
<gene>
    <name evidence="12" type="ORF">GXY80_13350</name>
</gene>
<feature type="transmembrane region" description="Helical" evidence="9">
    <location>
        <begin position="40"/>
        <end position="60"/>
    </location>
</feature>
<evidence type="ECO:0000313" key="12">
    <source>
        <dbReference type="EMBL" id="NLW36440.1"/>
    </source>
</evidence>
<feature type="transmembrane region" description="Helical" evidence="9">
    <location>
        <begin position="214"/>
        <end position="233"/>
    </location>
</feature>
<feature type="transmembrane region" description="Helical" evidence="9">
    <location>
        <begin position="277"/>
        <end position="300"/>
    </location>
</feature>
<dbReference type="InterPro" id="IPR001750">
    <property type="entry name" value="ND/Mrp_TM"/>
</dbReference>
<reference evidence="12" key="2">
    <citation type="submission" date="2020-01" db="EMBL/GenBank/DDBJ databases">
        <authorList>
            <person name="Campanaro S."/>
        </authorList>
    </citation>
    <scope>NUCLEOTIDE SEQUENCE</scope>
    <source>
        <strain evidence="12">AS06rmzACSIP_7</strain>
    </source>
</reference>
<dbReference type="InterPro" id="IPR003918">
    <property type="entry name" value="NADH_UbQ_OxRdtase"/>
</dbReference>
<dbReference type="GO" id="GO:0015990">
    <property type="term" value="P:electron transport coupled proton transport"/>
    <property type="evidence" value="ECO:0007669"/>
    <property type="project" value="TreeGrafter"/>
</dbReference>
<feature type="transmembrane region" description="Helical" evidence="9">
    <location>
        <begin position="173"/>
        <end position="194"/>
    </location>
</feature>
<dbReference type="GO" id="GO:0042773">
    <property type="term" value="P:ATP synthesis coupled electron transport"/>
    <property type="evidence" value="ECO:0007669"/>
    <property type="project" value="InterPro"/>
</dbReference>
<comment type="similarity">
    <text evidence="2">Belongs to the complex I subunit 4 family.</text>
</comment>
<dbReference type="InterPro" id="IPR000260">
    <property type="entry name" value="NADH4_N"/>
</dbReference>
<keyword evidence="6" id="KW-0520">NAD</keyword>
<keyword evidence="5 9" id="KW-1133">Transmembrane helix</keyword>
<feature type="domain" description="NADH:ubiquinone oxidoreductase chain 4 N-terminal" evidence="11">
    <location>
        <begin position="18"/>
        <end position="130"/>
    </location>
</feature>
<evidence type="ECO:0000313" key="13">
    <source>
        <dbReference type="Proteomes" id="UP000777265"/>
    </source>
</evidence>
<evidence type="ECO:0000256" key="5">
    <source>
        <dbReference type="ARBA" id="ARBA00022989"/>
    </source>
</evidence>
<name>A0A351U7E0_9BACT</name>
<dbReference type="STRING" id="909663.GCA_000512235_03479"/>
<keyword evidence="3 8" id="KW-0812">Transmembrane</keyword>
<dbReference type="EMBL" id="JAAYEE010000253">
    <property type="protein sequence ID" value="NLW36440.1"/>
    <property type="molecule type" value="Genomic_DNA"/>
</dbReference>
<evidence type="ECO:0000259" key="10">
    <source>
        <dbReference type="Pfam" id="PF00361"/>
    </source>
</evidence>
<dbReference type="GO" id="GO:0048039">
    <property type="term" value="F:ubiquinone binding"/>
    <property type="evidence" value="ECO:0007669"/>
    <property type="project" value="TreeGrafter"/>
</dbReference>
<feature type="domain" description="NADH:quinone oxidoreductase/Mrp antiporter transmembrane" evidence="10">
    <location>
        <begin position="137"/>
        <end position="424"/>
    </location>
</feature>
<proteinExistence type="inferred from homology"/>
<dbReference type="Proteomes" id="UP000777265">
    <property type="component" value="Unassembled WGS sequence"/>
</dbReference>
<evidence type="ECO:0000256" key="4">
    <source>
        <dbReference type="ARBA" id="ARBA00022967"/>
    </source>
</evidence>
<evidence type="ECO:0000256" key="3">
    <source>
        <dbReference type="ARBA" id="ARBA00022692"/>
    </source>
</evidence>
<evidence type="ECO:0000256" key="7">
    <source>
        <dbReference type="ARBA" id="ARBA00023136"/>
    </source>
</evidence>
<comment type="caution">
    <text evidence="12">The sequence shown here is derived from an EMBL/GenBank/DDBJ whole genome shotgun (WGS) entry which is preliminary data.</text>
</comment>
<dbReference type="InterPro" id="IPR010227">
    <property type="entry name" value="NADH_Q_OxRdtase_chainM/4"/>
</dbReference>
<protein>
    <submittedName>
        <fullName evidence="12">NADH-quinone oxidoreductase subunit M</fullName>
    </submittedName>
</protein>
<feature type="transmembrane region" description="Helical" evidence="9">
    <location>
        <begin position="245"/>
        <end position="265"/>
    </location>
</feature>
<evidence type="ECO:0000256" key="8">
    <source>
        <dbReference type="RuleBase" id="RU000320"/>
    </source>
</evidence>
<dbReference type="PANTHER" id="PTHR43507">
    <property type="entry name" value="NADH-UBIQUINONE OXIDOREDUCTASE CHAIN 4"/>
    <property type="match status" value="1"/>
</dbReference>
<organism evidence="12 13">
    <name type="scientific">Syntrophorhabdus aromaticivorans</name>
    <dbReference type="NCBI Taxonomy" id="328301"/>
    <lineage>
        <taxon>Bacteria</taxon>
        <taxon>Pseudomonadati</taxon>
        <taxon>Thermodesulfobacteriota</taxon>
        <taxon>Syntrophorhabdia</taxon>
        <taxon>Syntrophorhabdales</taxon>
        <taxon>Syntrophorhabdaceae</taxon>
        <taxon>Syntrophorhabdus</taxon>
    </lineage>
</organism>
<dbReference type="Pfam" id="PF00361">
    <property type="entry name" value="Proton_antipo_M"/>
    <property type="match status" value="1"/>
</dbReference>
<accession>A0A351U7E0</accession>
<feature type="transmembrane region" description="Helical" evidence="9">
    <location>
        <begin position="80"/>
        <end position="108"/>
    </location>
</feature>
<evidence type="ECO:0000256" key="9">
    <source>
        <dbReference type="SAM" id="Phobius"/>
    </source>
</evidence>
<dbReference type="GO" id="GO:0003954">
    <property type="term" value="F:NADH dehydrogenase activity"/>
    <property type="evidence" value="ECO:0007669"/>
    <property type="project" value="TreeGrafter"/>
</dbReference>
<reference evidence="12" key="1">
    <citation type="journal article" date="2020" name="Biotechnol. Biofuels">
        <title>New insights from the biogas microbiome by comprehensive genome-resolved metagenomics of nearly 1600 species originating from multiple anaerobic digesters.</title>
        <authorList>
            <person name="Campanaro S."/>
            <person name="Treu L."/>
            <person name="Rodriguez-R L.M."/>
            <person name="Kovalovszki A."/>
            <person name="Ziels R.M."/>
            <person name="Maus I."/>
            <person name="Zhu X."/>
            <person name="Kougias P.G."/>
            <person name="Basile A."/>
            <person name="Luo G."/>
            <person name="Schluter A."/>
            <person name="Konstantinidis K.T."/>
            <person name="Angelidaki I."/>
        </authorList>
    </citation>
    <scope>NUCLEOTIDE SEQUENCE</scope>
    <source>
        <strain evidence="12">AS06rmzACSIP_7</strain>
    </source>
</reference>
<feature type="transmembrane region" description="Helical" evidence="9">
    <location>
        <begin position="12"/>
        <end position="33"/>
    </location>
</feature>
<dbReference type="NCBIfam" id="TIGR01972">
    <property type="entry name" value="NDH_I_M"/>
    <property type="match status" value="1"/>
</dbReference>
<evidence type="ECO:0000256" key="2">
    <source>
        <dbReference type="ARBA" id="ARBA00009025"/>
    </source>
</evidence>
<dbReference type="PRINTS" id="PR01437">
    <property type="entry name" value="NUOXDRDTASE4"/>
</dbReference>
<dbReference type="GO" id="GO:0008137">
    <property type="term" value="F:NADH dehydrogenase (ubiquinone) activity"/>
    <property type="evidence" value="ECO:0007669"/>
    <property type="project" value="InterPro"/>
</dbReference>
<keyword evidence="4" id="KW-1278">Translocase</keyword>
<evidence type="ECO:0000259" key="11">
    <source>
        <dbReference type="Pfam" id="PF01059"/>
    </source>
</evidence>
<keyword evidence="7 9" id="KW-0472">Membrane</keyword>
<feature type="transmembrane region" description="Helical" evidence="9">
    <location>
        <begin position="120"/>
        <end position="138"/>
    </location>
</feature>
<dbReference type="Pfam" id="PF01059">
    <property type="entry name" value="Oxidored_q5_N"/>
    <property type="match status" value="1"/>
</dbReference>
<feature type="transmembrane region" description="Helical" evidence="9">
    <location>
        <begin position="144"/>
        <end position="161"/>
    </location>
</feature>
<feature type="transmembrane region" description="Helical" evidence="9">
    <location>
        <begin position="335"/>
        <end position="356"/>
    </location>
</feature>